<dbReference type="InParanoid" id="A0A803TTC1"/>
<sequence>RSTASRDYDTLRTVGLILAIIMFVLGILIALSESLFLRACSFNLPCALPSKSKDTYLFYLFTVFIFRTSHPEGDSGSITLYTYKANIQCHIT</sequence>
<keyword evidence="5 7" id="KW-0406">Ion transport</keyword>
<evidence type="ECO:0000256" key="6">
    <source>
        <dbReference type="ARBA" id="ARBA00023136"/>
    </source>
</evidence>
<comment type="subcellular location">
    <subcellularLocation>
        <location evidence="1">Membrane</location>
        <topology evidence="1">Single-pass membrane protein</topology>
    </subcellularLocation>
</comment>
<keyword evidence="3 7" id="KW-0813">Transport</keyword>
<keyword evidence="9" id="KW-1185">Reference proteome</keyword>
<feature type="transmembrane region" description="Helical" evidence="7">
    <location>
        <begin position="12"/>
        <end position="31"/>
    </location>
</feature>
<comment type="similarity">
    <text evidence="2 7">Belongs to the FXYD family.</text>
</comment>
<organism evidence="8 9">
    <name type="scientific">Anolis carolinensis</name>
    <name type="common">Green anole</name>
    <name type="synonym">American chameleon</name>
    <dbReference type="NCBI Taxonomy" id="28377"/>
    <lineage>
        <taxon>Eukaryota</taxon>
        <taxon>Metazoa</taxon>
        <taxon>Chordata</taxon>
        <taxon>Craniata</taxon>
        <taxon>Vertebrata</taxon>
        <taxon>Euteleostomi</taxon>
        <taxon>Lepidosauria</taxon>
        <taxon>Squamata</taxon>
        <taxon>Bifurcata</taxon>
        <taxon>Unidentata</taxon>
        <taxon>Episquamata</taxon>
        <taxon>Toxicofera</taxon>
        <taxon>Iguania</taxon>
        <taxon>Dactyloidae</taxon>
        <taxon>Anolis</taxon>
    </lineage>
</organism>
<dbReference type="Pfam" id="PF02038">
    <property type="entry name" value="ATP1G1_PLM_MAT8"/>
    <property type="match status" value="1"/>
</dbReference>
<reference evidence="8" key="1">
    <citation type="submission" date="2009-12" db="EMBL/GenBank/DDBJ databases">
        <title>The Genome Sequence of Anolis carolinensis (Green Anole Lizard).</title>
        <authorList>
            <consortium name="The Genome Sequencing Platform"/>
            <person name="Di Palma F."/>
            <person name="Alfoldi J."/>
            <person name="Heiman D."/>
            <person name="Young S."/>
            <person name="Grabherr M."/>
            <person name="Johnson J."/>
            <person name="Lander E.S."/>
            <person name="Lindblad-Toh K."/>
        </authorList>
    </citation>
    <scope>NUCLEOTIDE SEQUENCE [LARGE SCALE GENOMIC DNA]</scope>
    <source>
        <strain evidence="8">JBL SC #1</strain>
    </source>
</reference>
<dbReference type="AlphaFoldDB" id="A0A803TTC1"/>
<reference evidence="8" key="3">
    <citation type="submission" date="2025-09" db="UniProtKB">
        <authorList>
            <consortium name="Ensembl"/>
        </authorList>
    </citation>
    <scope>IDENTIFICATION</scope>
</reference>
<dbReference type="Proteomes" id="UP000001646">
    <property type="component" value="Unplaced"/>
</dbReference>
<dbReference type="Ensembl" id="ENSACAT00000047618.1">
    <property type="protein sequence ID" value="ENSACAP00000038461.1"/>
    <property type="gene ID" value="ENSACAG00000044499.1"/>
</dbReference>
<keyword evidence="6 7" id="KW-0472">Membrane</keyword>
<dbReference type="GO" id="GO:0006811">
    <property type="term" value="P:monoatomic ion transport"/>
    <property type="evidence" value="ECO:0007669"/>
    <property type="project" value="UniProtKB-KW"/>
</dbReference>
<keyword evidence="7" id="KW-1133">Transmembrane helix</keyword>
<dbReference type="InterPro" id="IPR000272">
    <property type="entry name" value="Ion-transport_regulator_FXYD"/>
</dbReference>
<keyword evidence="4 7" id="KW-0812">Transmembrane</keyword>
<evidence type="ECO:0000313" key="9">
    <source>
        <dbReference type="Proteomes" id="UP000001646"/>
    </source>
</evidence>
<evidence type="ECO:0000313" key="8">
    <source>
        <dbReference type="Ensembl" id="ENSACAP00000038461.1"/>
    </source>
</evidence>
<name>A0A803TTC1_ANOCA</name>
<dbReference type="GO" id="GO:0099106">
    <property type="term" value="F:ion channel regulator activity"/>
    <property type="evidence" value="ECO:0007669"/>
    <property type="project" value="InterPro"/>
</dbReference>
<proteinExistence type="inferred from homology"/>
<evidence type="ECO:0000256" key="1">
    <source>
        <dbReference type="ARBA" id="ARBA00004167"/>
    </source>
</evidence>
<evidence type="ECO:0000256" key="5">
    <source>
        <dbReference type="ARBA" id="ARBA00023065"/>
    </source>
</evidence>
<dbReference type="Gene3D" id="1.20.5.780">
    <property type="entry name" value="Single helix bin"/>
    <property type="match status" value="1"/>
</dbReference>
<dbReference type="GO" id="GO:0043269">
    <property type="term" value="P:regulation of monoatomic ion transport"/>
    <property type="evidence" value="ECO:0007669"/>
    <property type="project" value="InterPro"/>
</dbReference>
<evidence type="ECO:0000256" key="2">
    <source>
        <dbReference type="ARBA" id="ARBA00005948"/>
    </source>
</evidence>
<protein>
    <recommendedName>
        <fullName evidence="7">FXYD domain-containing ion transport regulator</fullName>
    </recommendedName>
</protein>
<accession>A0A803TTC1</accession>
<evidence type="ECO:0000256" key="3">
    <source>
        <dbReference type="ARBA" id="ARBA00022448"/>
    </source>
</evidence>
<evidence type="ECO:0000256" key="7">
    <source>
        <dbReference type="RuleBase" id="RU364131"/>
    </source>
</evidence>
<dbReference type="GO" id="GO:0016020">
    <property type="term" value="C:membrane"/>
    <property type="evidence" value="ECO:0007669"/>
    <property type="project" value="UniProtKB-SubCell"/>
</dbReference>
<evidence type="ECO:0000256" key="4">
    <source>
        <dbReference type="ARBA" id="ARBA00022692"/>
    </source>
</evidence>
<reference evidence="8" key="2">
    <citation type="submission" date="2025-08" db="UniProtKB">
        <authorList>
            <consortium name="Ensembl"/>
        </authorList>
    </citation>
    <scope>IDENTIFICATION</scope>
</reference>